<dbReference type="Pfam" id="PF00950">
    <property type="entry name" value="ABC-3"/>
    <property type="match status" value="1"/>
</dbReference>
<evidence type="ECO:0000313" key="4">
    <source>
        <dbReference type="Proteomes" id="UP001519887"/>
    </source>
</evidence>
<dbReference type="Proteomes" id="UP001519887">
    <property type="component" value="Unassembled WGS sequence"/>
</dbReference>
<dbReference type="EMBL" id="JAHZIK010003440">
    <property type="protein sequence ID" value="MBW7461958.1"/>
    <property type="molecule type" value="Genomic_DNA"/>
</dbReference>
<evidence type="ECO:0000256" key="2">
    <source>
        <dbReference type="SAM" id="Phobius"/>
    </source>
</evidence>
<comment type="caution">
    <text evidence="3">The sequence shown here is derived from an EMBL/GenBank/DDBJ whole genome shotgun (WGS) entry which is preliminary data.</text>
</comment>
<accession>A0ABS7CM36</accession>
<keyword evidence="2" id="KW-1133">Transmembrane helix</keyword>
<keyword evidence="1 2" id="KW-0812">Transmembrane</keyword>
<comment type="similarity">
    <text evidence="1">Belongs to the ABC-3 integral membrane protein family.</text>
</comment>
<organism evidence="3 4">
    <name type="scientific">Paenibacillus sepulcri</name>
    <dbReference type="NCBI Taxonomy" id="359917"/>
    <lineage>
        <taxon>Bacteria</taxon>
        <taxon>Bacillati</taxon>
        <taxon>Bacillota</taxon>
        <taxon>Bacilli</taxon>
        <taxon>Bacillales</taxon>
        <taxon>Paenibacillaceae</taxon>
        <taxon>Paenibacillus</taxon>
    </lineage>
</organism>
<keyword evidence="2" id="KW-0472">Membrane</keyword>
<comment type="subcellular location">
    <subcellularLocation>
        <location evidence="1">Cell membrane</location>
        <topology evidence="1">Multi-pass membrane protein</topology>
    </subcellularLocation>
</comment>
<name>A0ABS7CM36_9BACL</name>
<dbReference type="InterPro" id="IPR001626">
    <property type="entry name" value="ABC_TroCD"/>
</dbReference>
<sequence>MLDWFNIFLDPNTQWILFGCMLLGLGSGVIGSFAYLRKQALMGD</sequence>
<proteinExistence type="inferred from homology"/>
<feature type="transmembrane region" description="Helical" evidence="2">
    <location>
        <begin position="15"/>
        <end position="36"/>
    </location>
</feature>
<keyword evidence="1" id="KW-0813">Transport</keyword>
<evidence type="ECO:0000313" key="3">
    <source>
        <dbReference type="EMBL" id="MBW7461958.1"/>
    </source>
</evidence>
<keyword evidence="4" id="KW-1185">Reference proteome</keyword>
<feature type="non-terminal residue" evidence="3">
    <location>
        <position position="44"/>
    </location>
</feature>
<reference evidence="3 4" key="1">
    <citation type="submission" date="2021-07" db="EMBL/GenBank/DDBJ databases">
        <title>Paenibacillus radiodurans sp. nov., isolated from the southeastern edge of Tengger Desert.</title>
        <authorList>
            <person name="Zhang G."/>
        </authorList>
    </citation>
    <scope>NUCLEOTIDE SEQUENCE [LARGE SCALE GENOMIC DNA]</scope>
    <source>
        <strain evidence="3 4">CCM 7311</strain>
    </source>
</reference>
<gene>
    <name evidence="3" type="ORF">K0U00_48695</name>
</gene>
<protein>
    <submittedName>
        <fullName evidence="3">Metal ABC transporter permease</fullName>
    </submittedName>
</protein>
<evidence type="ECO:0000256" key="1">
    <source>
        <dbReference type="RuleBase" id="RU003943"/>
    </source>
</evidence>